<protein>
    <recommendedName>
        <fullName evidence="1">Putative regulatory protein FmdB zinc ribbon domain-containing protein</fullName>
    </recommendedName>
</protein>
<dbReference type="SMART" id="SM00834">
    <property type="entry name" value="CxxC_CXXC_SSSS"/>
    <property type="match status" value="1"/>
</dbReference>
<feature type="domain" description="Putative regulatory protein FmdB zinc ribbon" evidence="1">
    <location>
        <begin position="1"/>
        <end position="40"/>
    </location>
</feature>
<dbReference type="InterPro" id="IPR013429">
    <property type="entry name" value="Regulatory_FmdB_Zinc_ribbon"/>
</dbReference>
<sequence length="59" mass="6538">MPAYEYICSNCEAKEQRIGGLDDHTIICDQCGQIMVRQADLDTLLASYSQVKQQADSLG</sequence>
<evidence type="ECO:0000259" key="1">
    <source>
        <dbReference type="SMART" id="SM00834"/>
    </source>
</evidence>
<reference evidence="3" key="1">
    <citation type="journal article" date="2023" name="Arch. Microbiol.">
        <title>Desulfoferula mesophilus gen. nov. sp. nov., a mesophilic sulfate-reducing bacterium isolated from a brackish lake sediment.</title>
        <authorList>
            <person name="Watanabe T."/>
            <person name="Yabe T."/>
            <person name="Tsuji J.M."/>
            <person name="Fukui M."/>
        </authorList>
    </citation>
    <scope>NUCLEOTIDE SEQUENCE [LARGE SCALE GENOMIC DNA]</scope>
    <source>
        <strain evidence="3">12FAK</strain>
    </source>
</reference>
<evidence type="ECO:0000313" key="3">
    <source>
        <dbReference type="Proteomes" id="UP001366166"/>
    </source>
</evidence>
<dbReference type="EMBL" id="AP028679">
    <property type="protein sequence ID" value="BEQ15303.1"/>
    <property type="molecule type" value="Genomic_DNA"/>
</dbReference>
<evidence type="ECO:0000313" key="2">
    <source>
        <dbReference type="EMBL" id="BEQ15303.1"/>
    </source>
</evidence>
<dbReference type="KEGG" id="dmp:FAK_23690"/>
<proteinExistence type="predicted"/>
<gene>
    <name evidence="2" type="ORF">FAK_23690</name>
</gene>
<dbReference type="AlphaFoldDB" id="A0AAU9EDV4"/>
<keyword evidence="3" id="KW-1185">Reference proteome</keyword>
<organism evidence="2 3">
    <name type="scientific">Desulfoferula mesophila</name>
    <dbReference type="NCBI Taxonomy" id="3058419"/>
    <lineage>
        <taxon>Bacteria</taxon>
        <taxon>Pseudomonadati</taxon>
        <taxon>Thermodesulfobacteriota</taxon>
        <taxon>Desulfarculia</taxon>
        <taxon>Desulfarculales</taxon>
        <taxon>Desulfarculaceae</taxon>
        <taxon>Desulfoferula</taxon>
    </lineage>
</organism>
<dbReference type="Proteomes" id="UP001366166">
    <property type="component" value="Chromosome"/>
</dbReference>
<name>A0AAU9EDV4_9BACT</name>
<dbReference type="RefSeq" id="WP_338599524.1">
    <property type="nucleotide sequence ID" value="NZ_AP028679.1"/>
</dbReference>
<accession>A0AAU9EDV4</accession>